<dbReference type="SMART" id="SM00409">
    <property type="entry name" value="IG"/>
    <property type="match status" value="2"/>
</dbReference>
<keyword evidence="5" id="KW-0393">Immunoglobulin domain</keyword>
<dbReference type="Pfam" id="PF00047">
    <property type="entry name" value="ig"/>
    <property type="match status" value="1"/>
</dbReference>
<keyword evidence="6" id="KW-0732">Signal</keyword>
<dbReference type="GeneTree" id="ENSGT00510000048311"/>
<dbReference type="OrthoDB" id="6106100at2759"/>
<dbReference type="GO" id="GO:0050839">
    <property type="term" value="F:cell adhesion molecule binding"/>
    <property type="evidence" value="ECO:0007669"/>
    <property type="project" value="TreeGrafter"/>
</dbReference>
<dbReference type="CDD" id="cd00096">
    <property type="entry name" value="Ig"/>
    <property type="match status" value="1"/>
</dbReference>
<dbReference type="GO" id="GO:0098609">
    <property type="term" value="P:cell-cell adhesion"/>
    <property type="evidence" value="ECO:0007669"/>
    <property type="project" value="TreeGrafter"/>
</dbReference>
<reference evidence="8" key="3">
    <citation type="submission" date="2025-09" db="UniProtKB">
        <authorList>
            <consortium name="Ensembl"/>
        </authorList>
    </citation>
    <scope>IDENTIFICATION</scope>
</reference>
<reference evidence="8" key="2">
    <citation type="submission" date="2025-08" db="UniProtKB">
        <authorList>
            <consortium name="Ensembl"/>
        </authorList>
    </citation>
    <scope>IDENTIFICATION</scope>
</reference>
<comment type="subcellular location">
    <subcellularLocation>
        <location evidence="1">Membrane</location>
        <topology evidence="1">Single-pass type I membrane protein</topology>
    </subcellularLocation>
</comment>
<dbReference type="Pfam" id="PF07679">
    <property type="entry name" value="I-set"/>
    <property type="match status" value="1"/>
</dbReference>
<dbReference type="GO" id="GO:0005911">
    <property type="term" value="C:cell-cell junction"/>
    <property type="evidence" value="ECO:0007669"/>
    <property type="project" value="TreeGrafter"/>
</dbReference>
<evidence type="ECO:0000256" key="1">
    <source>
        <dbReference type="ARBA" id="ARBA00004479"/>
    </source>
</evidence>
<accession>A0A8C9R7W9</accession>
<dbReference type="Gene3D" id="2.60.40.10">
    <property type="entry name" value="Immunoglobulins"/>
    <property type="match status" value="2"/>
</dbReference>
<dbReference type="InterPro" id="IPR013783">
    <property type="entry name" value="Ig-like_fold"/>
</dbReference>
<dbReference type="PANTHER" id="PTHR11640">
    <property type="entry name" value="NEPHRIN"/>
    <property type="match status" value="1"/>
</dbReference>
<evidence type="ECO:0000256" key="2">
    <source>
        <dbReference type="ARBA" id="ARBA00023136"/>
    </source>
</evidence>
<dbReference type="InterPro" id="IPR003599">
    <property type="entry name" value="Ig_sub"/>
</dbReference>
<dbReference type="InterPro" id="IPR003598">
    <property type="entry name" value="Ig_sub2"/>
</dbReference>
<dbReference type="GO" id="GO:0005886">
    <property type="term" value="C:plasma membrane"/>
    <property type="evidence" value="ECO:0007669"/>
    <property type="project" value="TreeGrafter"/>
</dbReference>
<evidence type="ECO:0000259" key="7">
    <source>
        <dbReference type="PROSITE" id="PS50835"/>
    </source>
</evidence>
<feature type="chain" id="PRO_5034849403" evidence="6">
    <location>
        <begin position="24"/>
        <end position="248"/>
    </location>
</feature>
<evidence type="ECO:0000313" key="9">
    <source>
        <dbReference type="Proteomes" id="UP000694397"/>
    </source>
</evidence>
<dbReference type="SMART" id="SM00408">
    <property type="entry name" value="IGc2"/>
    <property type="match status" value="2"/>
</dbReference>
<keyword evidence="9" id="KW-1185">Reference proteome</keyword>
<protein>
    <submittedName>
        <fullName evidence="8">Transmembrane and immunoglobulin domain containing 1</fullName>
    </submittedName>
</protein>
<dbReference type="InterPro" id="IPR013151">
    <property type="entry name" value="Immunoglobulin_dom"/>
</dbReference>
<evidence type="ECO:0000256" key="6">
    <source>
        <dbReference type="SAM" id="SignalP"/>
    </source>
</evidence>
<evidence type="ECO:0000256" key="4">
    <source>
        <dbReference type="ARBA" id="ARBA00023180"/>
    </source>
</evidence>
<dbReference type="Proteomes" id="UP000694397">
    <property type="component" value="Chromosome 4"/>
</dbReference>
<keyword evidence="3" id="KW-1015">Disulfide bond</keyword>
<reference evidence="8 9" key="1">
    <citation type="submission" date="2019-04" db="EMBL/GenBank/DDBJ databases">
        <authorList>
            <consortium name="Wellcome Sanger Institute Data Sharing"/>
        </authorList>
    </citation>
    <scope>NUCLEOTIDE SEQUENCE [LARGE SCALE GENOMIC DNA]</scope>
</reference>
<feature type="signal peptide" evidence="6">
    <location>
        <begin position="1"/>
        <end position="23"/>
    </location>
</feature>
<name>A0A8C9R7W9_SCLFO</name>
<dbReference type="InterPro" id="IPR036179">
    <property type="entry name" value="Ig-like_dom_sf"/>
</dbReference>
<feature type="domain" description="Ig-like" evidence="7">
    <location>
        <begin position="55"/>
        <end position="128"/>
    </location>
</feature>
<dbReference type="InterPro" id="IPR013098">
    <property type="entry name" value="Ig_I-set"/>
</dbReference>
<proteinExistence type="predicted"/>
<evidence type="ECO:0000256" key="5">
    <source>
        <dbReference type="ARBA" id="ARBA00023319"/>
    </source>
</evidence>
<dbReference type="Ensembl" id="ENSSFOT00015007427.2">
    <property type="protein sequence ID" value="ENSSFOP00015007317.2"/>
    <property type="gene ID" value="ENSSFOG00015004823.2"/>
</dbReference>
<sequence>MNFPHTCICWVFRSLIGLFKLWSCGPYGRKIDFKIILLNICYHKKLALRVESSPPAYGGVISIEAEKTVSLTCLLESSSLVDRELQWFRNGAQIHLQEWNRLNQSSLCLNPVSQDDDGVTFKCQLNSNAAANASVQLEVFCVDNITIEEGGKISLACDIYANPQVTVTWKQNDKALDLASGGYELFHNTWESRLSISKVQREIHEGQYSCVVTSPKFGIRTKIFSLTVEGLFYRNLISFKLCYSYNRL</sequence>
<keyword evidence="2" id="KW-0472">Membrane</keyword>
<organism evidence="8 9">
    <name type="scientific">Scleropages formosus</name>
    <name type="common">Asian bonytongue</name>
    <name type="synonym">Osteoglossum formosum</name>
    <dbReference type="NCBI Taxonomy" id="113540"/>
    <lineage>
        <taxon>Eukaryota</taxon>
        <taxon>Metazoa</taxon>
        <taxon>Chordata</taxon>
        <taxon>Craniata</taxon>
        <taxon>Vertebrata</taxon>
        <taxon>Euteleostomi</taxon>
        <taxon>Actinopterygii</taxon>
        <taxon>Neopterygii</taxon>
        <taxon>Teleostei</taxon>
        <taxon>Osteoglossocephala</taxon>
        <taxon>Osteoglossomorpha</taxon>
        <taxon>Osteoglossiformes</taxon>
        <taxon>Osteoglossidae</taxon>
        <taxon>Scleropages</taxon>
    </lineage>
</organism>
<keyword evidence="4" id="KW-0325">Glycoprotein</keyword>
<feature type="domain" description="Ig-like" evidence="7">
    <location>
        <begin position="133"/>
        <end position="227"/>
    </location>
</feature>
<dbReference type="InterPro" id="IPR007110">
    <property type="entry name" value="Ig-like_dom"/>
</dbReference>
<dbReference type="InterPro" id="IPR051275">
    <property type="entry name" value="Cell_adhesion_signaling"/>
</dbReference>
<dbReference type="PROSITE" id="PS50835">
    <property type="entry name" value="IG_LIKE"/>
    <property type="match status" value="2"/>
</dbReference>
<evidence type="ECO:0000313" key="8">
    <source>
        <dbReference type="Ensembl" id="ENSSFOP00015007317.2"/>
    </source>
</evidence>
<dbReference type="SUPFAM" id="SSF48726">
    <property type="entry name" value="Immunoglobulin"/>
    <property type="match status" value="1"/>
</dbReference>
<dbReference type="AlphaFoldDB" id="A0A8C9R7W9"/>
<dbReference type="PANTHER" id="PTHR11640:SF31">
    <property type="entry name" value="IRREGULAR CHIASM C-ROUGHEST PROTEIN-RELATED"/>
    <property type="match status" value="1"/>
</dbReference>
<evidence type="ECO:0000256" key="3">
    <source>
        <dbReference type="ARBA" id="ARBA00023157"/>
    </source>
</evidence>